<organism evidence="1 2">
    <name type="scientific">Hypoxylon rubiginosum</name>
    <dbReference type="NCBI Taxonomy" id="110542"/>
    <lineage>
        <taxon>Eukaryota</taxon>
        <taxon>Fungi</taxon>
        <taxon>Dikarya</taxon>
        <taxon>Ascomycota</taxon>
        <taxon>Pezizomycotina</taxon>
        <taxon>Sordariomycetes</taxon>
        <taxon>Xylariomycetidae</taxon>
        <taxon>Xylariales</taxon>
        <taxon>Hypoxylaceae</taxon>
        <taxon>Hypoxylon</taxon>
    </lineage>
</organism>
<keyword evidence="2" id="KW-1185">Reference proteome</keyword>
<reference evidence="1 2" key="1">
    <citation type="journal article" date="2022" name="New Phytol.">
        <title>Ecological generalism drives hyperdiversity of secondary metabolite gene clusters in xylarialean endophytes.</title>
        <authorList>
            <person name="Franco M.E.E."/>
            <person name="Wisecaver J.H."/>
            <person name="Arnold A.E."/>
            <person name="Ju Y.M."/>
            <person name="Slot J.C."/>
            <person name="Ahrendt S."/>
            <person name="Moore L.P."/>
            <person name="Eastman K.E."/>
            <person name="Scott K."/>
            <person name="Konkel Z."/>
            <person name="Mondo S.J."/>
            <person name="Kuo A."/>
            <person name="Hayes R.D."/>
            <person name="Haridas S."/>
            <person name="Andreopoulos B."/>
            <person name="Riley R."/>
            <person name="LaButti K."/>
            <person name="Pangilinan J."/>
            <person name="Lipzen A."/>
            <person name="Amirebrahimi M."/>
            <person name="Yan J."/>
            <person name="Adam C."/>
            <person name="Keymanesh K."/>
            <person name="Ng V."/>
            <person name="Louie K."/>
            <person name="Northen T."/>
            <person name="Drula E."/>
            <person name="Henrissat B."/>
            <person name="Hsieh H.M."/>
            <person name="Youens-Clark K."/>
            <person name="Lutzoni F."/>
            <person name="Miadlikowska J."/>
            <person name="Eastwood D.C."/>
            <person name="Hamelin R.C."/>
            <person name="Grigoriev I.V."/>
            <person name="U'Ren J.M."/>
        </authorList>
    </citation>
    <scope>NUCLEOTIDE SEQUENCE [LARGE SCALE GENOMIC DNA]</scope>
    <source>
        <strain evidence="1 2">ER1909</strain>
    </source>
</reference>
<accession>A0ACC0DBA4</accession>
<proteinExistence type="predicted"/>
<name>A0ACC0DBA4_9PEZI</name>
<dbReference type="Proteomes" id="UP001497680">
    <property type="component" value="Unassembled WGS sequence"/>
</dbReference>
<keyword evidence="1" id="KW-0808">Transferase</keyword>
<evidence type="ECO:0000313" key="1">
    <source>
        <dbReference type="EMBL" id="KAI6089843.1"/>
    </source>
</evidence>
<sequence length="411" mass="47080">MSSSISFPYESLKPSLLFVAAGLLTTIALHFPTKHHRYFLPPTWLLTAWSLASTDSDHTSEGPIGLDSYTAITCIIYMLILPRILFFEQYSLIPGAVDPNKPAKLNSFIIRPTRSSLSAAFRIWNNPRQLSFRRAGPGSAPWPELLKFTLYRIFKVGIIILIDRVLVQKIRAYLTADSTLFDFTADKEPILRRVIEQDEDDPITQHQLVLRAFMSVAWIWANILILESYHAVLSVFFVVVLRFDDPEDWLPLFGSVAEAWTVKRFWGRFWHRIATPTFATWARVVSRRVLKLDPGSEFEKTAVAFGIFLLSGLAHAAAAWRVGQGDAHRDLLFFCANFVVVGVEILVAGLVRGTVRKTRYAALLRDRRLRIAGRALGYVWVFAWFFWATPRWMYSKTLRWSLKQVLLQSRV</sequence>
<gene>
    <name evidence="1" type="ORF">F4821DRAFT_275514</name>
</gene>
<protein>
    <submittedName>
        <fullName evidence="1">Membrane bound O-acyl transferase family-domain-containing protein</fullName>
    </submittedName>
</protein>
<comment type="caution">
    <text evidence="1">The sequence shown here is derived from an EMBL/GenBank/DDBJ whole genome shotgun (WGS) entry which is preliminary data.</text>
</comment>
<dbReference type="EMBL" id="MU394293">
    <property type="protein sequence ID" value="KAI6089843.1"/>
    <property type="molecule type" value="Genomic_DNA"/>
</dbReference>
<evidence type="ECO:0000313" key="2">
    <source>
        <dbReference type="Proteomes" id="UP001497680"/>
    </source>
</evidence>